<sequence length="917" mass="104914">MYPSTYGYMSTAVASTSTTSIYPTAVIQQQQTIPVSVASSVINNPYAVYAAQLAQYQAYQQQYAVAIAATSAPPVFAPKIVTTDPMIPFQQTSMIFQPTIISPGAFYPSNPPTRMTTVNASPQPQILSTTTVTPTVVSSTVNAFSSNNEKTVTEIISDKKSSFFCQTCQLVCSSSESMMKHMTGFKHKKRLEFLKNGGMKKFVKNDSTTINVSTESKKSNNRGPTMMSVILKCRICDVPCVSVDSYSSHIQGQRHNRSIGYRKKMGKQVFSNAPEILSNNVSIDLEMKIKELFGDKKPQRQVEHKIDKMKSIQTCGESSGMDSKERSESPTSKIKDSLDCKPIGQDFIEEVLNQNGKIVCFTCTLCECRFNDVNAKNLHLKGRRHRLQYKKKVDPNLIVEFIKSDMVKIEKAKLERLRQKERLMRKITHTKPYLTEDLDPFRSVEKSKEFAKIFRYNQNNVHSTSIHSSYKGQEYARSFSDYLLEHRHHTIQPSKLELEYIYQAAYLVEKAIRIVGRFIELNFLLPIPVPRIPSVQKTLLPMDTIEDMLENGENRVIPADSRLVDFIRVVRPGPLGKGLLITGEKYFQLIILSSVLPTESLLKLFERFVPKEIERLSKNSDDYPSEYHVQTESMMNETKFRITLYALNCDNGTASNESTILDDPGKILRFDCYLTCPYIRDENGEELVSNLLNREKCLRSLDDVRHFRWFKEMGIKHNFFTFTLRILRHLAKRVECWSRATLYTFEVILERILISANCCLGPASLFRHFFEFLAHGIMMTRFQGLADPCEARLLNIFDYLGKQDKEDITCSAQHLVRLVALRQLDKVLDIDSRIVYQIRMNELNIQSRPSSSTCQDDSYSYFRPKSSSPTATTPINDIKNTQQQLLELQQQKSEDDRNVSLKRKLSTDNTFEEPDLE</sequence>
<feature type="domain" description="DZF" evidence="2">
    <location>
        <begin position="448"/>
        <end position="874"/>
    </location>
</feature>
<evidence type="ECO:0000256" key="1">
    <source>
        <dbReference type="SAM" id="MobiDB-lite"/>
    </source>
</evidence>
<dbReference type="SMART" id="SM00451">
    <property type="entry name" value="ZnF_U1"/>
    <property type="match status" value="3"/>
</dbReference>
<feature type="region of interest" description="Disordered" evidence="1">
    <location>
        <begin position="313"/>
        <end position="336"/>
    </location>
</feature>
<dbReference type="SUPFAM" id="SSF57667">
    <property type="entry name" value="beta-beta-alpha zinc fingers"/>
    <property type="match status" value="3"/>
</dbReference>
<feature type="compositionally biased region" description="Low complexity" evidence="1">
    <location>
        <begin position="882"/>
        <end position="891"/>
    </location>
</feature>
<dbReference type="Gene3D" id="3.30.460.10">
    <property type="entry name" value="Beta Polymerase, domain 2"/>
    <property type="match status" value="1"/>
</dbReference>
<evidence type="ECO:0000259" key="2">
    <source>
        <dbReference type="PROSITE" id="PS51703"/>
    </source>
</evidence>
<evidence type="ECO:0000313" key="4">
    <source>
        <dbReference type="Proteomes" id="UP000194236"/>
    </source>
</evidence>
<dbReference type="OrthoDB" id="8898434at2759"/>
<dbReference type="Gene3D" id="3.30.160.60">
    <property type="entry name" value="Classic Zinc Finger"/>
    <property type="match status" value="2"/>
</dbReference>
<dbReference type="InterPro" id="IPR013087">
    <property type="entry name" value="Znf_C2H2_type"/>
</dbReference>
<dbReference type="SMART" id="SM00572">
    <property type="entry name" value="DZF"/>
    <property type="match status" value="1"/>
</dbReference>
<name>A0A1Y3B9P1_EURMA</name>
<dbReference type="EMBL" id="MUJZ01035248">
    <property type="protein sequence ID" value="OTF76907.1"/>
    <property type="molecule type" value="Genomic_DNA"/>
</dbReference>
<dbReference type="Gene3D" id="1.10.1410.40">
    <property type="match status" value="1"/>
</dbReference>
<dbReference type="InterPro" id="IPR006561">
    <property type="entry name" value="DZF_dom"/>
</dbReference>
<dbReference type="InterPro" id="IPR049402">
    <property type="entry name" value="DZF_dom_C"/>
</dbReference>
<keyword evidence="4" id="KW-1185">Reference proteome</keyword>
<gene>
    <name evidence="3" type="ORF">BLA29_000987</name>
</gene>
<accession>A0A1Y3B9P1</accession>
<dbReference type="InterPro" id="IPR043519">
    <property type="entry name" value="NT_sf"/>
</dbReference>
<evidence type="ECO:0000313" key="3">
    <source>
        <dbReference type="EMBL" id="OTF76907.1"/>
    </source>
</evidence>
<dbReference type="GO" id="GO:0003676">
    <property type="term" value="F:nucleic acid binding"/>
    <property type="evidence" value="ECO:0007669"/>
    <property type="project" value="InterPro"/>
</dbReference>
<organism evidence="3 4">
    <name type="scientific">Euroglyphus maynei</name>
    <name type="common">Mayne's house dust mite</name>
    <dbReference type="NCBI Taxonomy" id="6958"/>
    <lineage>
        <taxon>Eukaryota</taxon>
        <taxon>Metazoa</taxon>
        <taxon>Ecdysozoa</taxon>
        <taxon>Arthropoda</taxon>
        <taxon>Chelicerata</taxon>
        <taxon>Arachnida</taxon>
        <taxon>Acari</taxon>
        <taxon>Acariformes</taxon>
        <taxon>Sarcoptiformes</taxon>
        <taxon>Astigmata</taxon>
        <taxon>Psoroptidia</taxon>
        <taxon>Analgoidea</taxon>
        <taxon>Pyroglyphidae</taxon>
        <taxon>Pyroglyphinae</taxon>
        <taxon>Euroglyphus</taxon>
    </lineage>
</organism>
<dbReference type="InterPro" id="IPR003604">
    <property type="entry name" value="Matrin/U1-like-C_Znf_C2H2"/>
</dbReference>
<feature type="compositionally biased region" description="Basic and acidic residues" evidence="1">
    <location>
        <begin position="322"/>
        <end position="336"/>
    </location>
</feature>
<dbReference type="PANTHER" id="PTHR45762">
    <property type="entry name" value="ZINC FINGER RNA-BINDING PROTEIN"/>
    <property type="match status" value="1"/>
</dbReference>
<dbReference type="GO" id="GO:0008270">
    <property type="term" value="F:zinc ion binding"/>
    <property type="evidence" value="ECO:0007669"/>
    <property type="project" value="InterPro"/>
</dbReference>
<dbReference type="Proteomes" id="UP000194236">
    <property type="component" value="Unassembled WGS sequence"/>
</dbReference>
<dbReference type="PROSITE" id="PS00028">
    <property type="entry name" value="ZINC_FINGER_C2H2_1"/>
    <property type="match status" value="1"/>
</dbReference>
<dbReference type="PANTHER" id="PTHR45762:SF3">
    <property type="entry name" value="ZINC-FINGER PROTEIN AT 72D, ISOFORM B"/>
    <property type="match status" value="1"/>
</dbReference>
<dbReference type="InterPro" id="IPR036236">
    <property type="entry name" value="Znf_C2H2_sf"/>
</dbReference>
<feature type="compositionally biased region" description="Polar residues" evidence="1">
    <location>
        <begin position="847"/>
        <end position="858"/>
    </location>
</feature>
<reference evidence="3 4" key="1">
    <citation type="submission" date="2017-03" db="EMBL/GenBank/DDBJ databases">
        <title>Genome Survey of Euroglyphus maynei.</title>
        <authorList>
            <person name="Arlian L.G."/>
            <person name="Morgan M.S."/>
            <person name="Rider S.D."/>
        </authorList>
    </citation>
    <scope>NUCLEOTIDE SEQUENCE [LARGE SCALE GENOMIC DNA]</scope>
    <source>
        <strain evidence="3">Arlian Lab</strain>
        <tissue evidence="3">Whole body</tissue>
    </source>
</reference>
<proteinExistence type="predicted"/>
<dbReference type="PROSITE" id="PS51703">
    <property type="entry name" value="DZF"/>
    <property type="match status" value="1"/>
</dbReference>
<comment type="caution">
    <text evidence="3">The sequence shown here is derived from an EMBL/GenBank/DDBJ whole genome shotgun (WGS) entry which is preliminary data.</text>
</comment>
<dbReference type="Pfam" id="PF20965">
    <property type="entry name" value="DZF_C"/>
    <property type="match status" value="1"/>
</dbReference>
<dbReference type="AlphaFoldDB" id="A0A1Y3B9P1"/>
<feature type="compositionally biased region" description="Polar residues" evidence="1">
    <location>
        <begin position="865"/>
        <end position="881"/>
    </location>
</feature>
<protein>
    <submittedName>
        <fullName evidence="3">Zinc finger RNA-binding protein-like protein</fullName>
    </submittedName>
</protein>
<dbReference type="Pfam" id="PF12874">
    <property type="entry name" value="zf-met"/>
    <property type="match status" value="2"/>
</dbReference>
<dbReference type="SMART" id="SM00355">
    <property type="entry name" value="ZnF_C2H2"/>
    <property type="match status" value="3"/>
</dbReference>
<dbReference type="FunFam" id="1.10.1410.40:FF:000001">
    <property type="entry name" value="interleukin enhancer-binding factor 3 isoform X1"/>
    <property type="match status" value="1"/>
</dbReference>
<feature type="region of interest" description="Disordered" evidence="1">
    <location>
        <begin position="847"/>
        <end position="917"/>
    </location>
</feature>